<organism evidence="2 3">
    <name type="scientific">Rubrivirga litoralis</name>
    <dbReference type="NCBI Taxonomy" id="3075598"/>
    <lineage>
        <taxon>Bacteria</taxon>
        <taxon>Pseudomonadati</taxon>
        <taxon>Rhodothermota</taxon>
        <taxon>Rhodothermia</taxon>
        <taxon>Rhodothermales</taxon>
        <taxon>Rubricoccaceae</taxon>
        <taxon>Rubrivirga</taxon>
    </lineage>
</organism>
<protein>
    <submittedName>
        <fullName evidence="2">Uncharacterized protein</fullName>
    </submittedName>
</protein>
<evidence type="ECO:0000256" key="1">
    <source>
        <dbReference type="SAM" id="MobiDB-lite"/>
    </source>
</evidence>
<accession>A0ABU3BRQ1</accession>
<comment type="caution">
    <text evidence="2">The sequence shown here is derived from an EMBL/GenBank/DDBJ whole genome shotgun (WGS) entry which is preliminary data.</text>
</comment>
<gene>
    <name evidence="2" type="ORF">RM540_09430</name>
</gene>
<proteinExistence type="predicted"/>
<dbReference type="RefSeq" id="WP_311663440.1">
    <property type="nucleotide sequence ID" value="NZ_JAVRHT010000019.1"/>
</dbReference>
<dbReference type="Proteomes" id="UP001267426">
    <property type="component" value="Unassembled WGS sequence"/>
</dbReference>
<evidence type="ECO:0000313" key="2">
    <source>
        <dbReference type="EMBL" id="MDT0631966.1"/>
    </source>
</evidence>
<name>A0ABU3BRQ1_9BACT</name>
<sequence>MPATALQSATAVKRSYSTGTVSRSKVRKAVKKVLADESRQRRDGVAPQLHPKK</sequence>
<keyword evidence="3" id="KW-1185">Reference proteome</keyword>
<dbReference type="EMBL" id="JAVRHT010000019">
    <property type="protein sequence ID" value="MDT0631966.1"/>
    <property type="molecule type" value="Genomic_DNA"/>
</dbReference>
<feature type="compositionally biased region" description="Polar residues" evidence="1">
    <location>
        <begin position="1"/>
        <end position="20"/>
    </location>
</feature>
<feature type="compositionally biased region" description="Basic and acidic residues" evidence="1">
    <location>
        <begin position="33"/>
        <end position="44"/>
    </location>
</feature>
<evidence type="ECO:0000313" key="3">
    <source>
        <dbReference type="Proteomes" id="UP001267426"/>
    </source>
</evidence>
<reference evidence="2 3" key="1">
    <citation type="submission" date="2023-09" db="EMBL/GenBank/DDBJ databases">
        <authorList>
            <person name="Rey-Velasco X."/>
        </authorList>
    </citation>
    <scope>NUCLEOTIDE SEQUENCE [LARGE SCALE GENOMIC DNA]</scope>
    <source>
        <strain evidence="2 3">F394</strain>
    </source>
</reference>
<feature type="region of interest" description="Disordered" evidence="1">
    <location>
        <begin position="1"/>
        <end position="53"/>
    </location>
</feature>